<feature type="chain" id="PRO_5041431941" evidence="5">
    <location>
        <begin position="34"/>
        <end position="379"/>
    </location>
</feature>
<evidence type="ECO:0000256" key="4">
    <source>
        <dbReference type="ARBA" id="ARBA00023180"/>
    </source>
</evidence>
<keyword evidence="4" id="KW-0325">Glycoprotein</keyword>
<dbReference type="InterPro" id="IPR035669">
    <property type="entry name" value="SGNH_plant_lipase-like"/>
</dbReference>
<keyword evidence="7" id="KW-1185">Reference proteome</keyword>
<evidence type="ECO:0000256" key="2">
    <source>
        <dbReference type="ARBA" id="ARBA00022729"/>
    </source>
</evidence>
<protein>
    <submittedName>
        <fullName evidence="6">Uncharacterized protein</fullName>
    </submittedName>
</protein>
<gene>
    <name evidence="6" type="ORF">PVL29_023277</name>
</gene>
<comment type="similarity">
    <text evidence="1">Belongs to the 'GDSL' lipolytic enzyme family.</text>
</comment>
<evidence type="ECO:0000256" key="1">
    <source>
        <dbReference type="ARBA" id="ARBA00008668"/>
    </source>
</evidence>
<keyword evidence="3" id="KW-0378">Hydrolase</keyword>
<comment type="caution">
    <text evidence="6">The sequence shown here is derived from an EMBL/GenBank/DDBJ whole genome shotgun (WGS) entry which is preliminary data.</text>
</comment>
<feature type="signal peptide" evidence="5">
    <location>
        <begin position="1"/>
        <end position="33"/>
    </location>
</feature>
<organism evidence="6 7">
    <name type="scientific">Vitis rotundifolia</name>
    <name type="common">Muscadine grape</name>
    <dbReference type="NCBI Taxonomy" id="103349"/>
    <lineage>
        <taxon>Eukaryota</taxon>
        <taxon>Viridiplantae</taxon>
        <taxon>Streptophyta</taxon>
        <taxon>Embryophyta</taxon>
        <taxon>Tracheophyta</taxon>
        <taxon>Spermatophyta</taxon>
        <taxon>Magnoliopsida</taxon>
        <taxon>eudicotyledons</taxon>
        <taxon>Gunneridae</taxon>
        <taxon>Pentapetalae</taxon>
        <taxon>rosids</taxon>
        <taxon>Vitales</taxon>
        <taxon>Vitaceae</taxon>
        <taxon>Viteae</taxon>
        <taxon>Vitis</taxon>
    </lineage>
</organism>
<dbReference type="PANTHER" id="PTHR22835">
    <property type="entry name" value="ZINC FINGER FYVE DOMAIN CONTAINING PROTEIN"/>
    <property type="match status" value="1"/>
</dbReference>
<name>A0AA39D903_VITRO</name>
<dbReference type="InterPro" id="IPR001087">
    <property type="entry name" value="GDSL"/>
</dbReference>
<dbReference type="InterPro" id="IPR036514">
    <property type="entry name" value="SGNH_hydro_sf"/>
</dbReference>
<dbReference type="EMBL" id="JARBHA010000018">
    <property type="protein sequence ID" value="KAJ9673627.1"/>
    <property type="molecule type" value="Genomic_DNA"/>
</dbReference>
<keyword evidence="2 5" id="KW-0732">Signal</keyword>
<accession>A0AA39D903</accession>
<dbReference type="Pfam" id="PF00657">
    <property type="entry name" value="Lipase_GDSL"/>
    <property type="match status" value="1"/>
</dbReference>
<evidence type="ECO:0000256" key="5">
    <source>
        <dbReference type="SAM" id="SignalP"/>
    </source>
</evidence>
<evidence type="ECO:0000313" key="6">
    <source>
        <dbReference type="EMBL" id="KAJ9673627.1"/>
    </source>
</evidence>
<evidence type="ECO:0000313" key="7">
    <source>
        <dbReference type="Proteomes" id="UP001168098"/>
    </source>
</evidence>
<reference evidence="6 7" key="1">
    <citation type="journal article" date="2023" name="BMC Biotechnol.">
        <title>Vitis rotundifolia cv Carlos genome sequencing.</title>
        <authorList>
            <person name="Huff M."/>
            <person name="Hulse-Kemp A."/>
            <person name="Scheffler B."/>
            <person name="Youngblood R."/>
            <person name="Simpson S."/>
            <person name="Babiker E."/>
            <person name="Staton M."/>
        </authorList>
    </citation>
    <scope>NUCLEOTIDE SEQUENCE [LARGE SCALE GENOMIC DNA]</scope>
    <source>
        <tissue evidence="6">Leaf</tissue>
    </source>
</reference>
<dbReference type="PANTHER" id="PTHR22835:SF292">
    <property type="entry name" value="ESTERASE-LIKE ISOFORM X1"/>
    <property type="match status" value="1"/>
</dbReference>
<dbReference type="Proteomes" id="UP001168098">
    <property type="component" value="Unassembled WGS sequence"/>
</dbReference>
<dbReference type="SUPFAM" id="SSF52266">
    <property type="entry name" value="SGNH hydrolase"/>
    <property type="match status" value="1"/>
</dbReference>
<sequence>MDFSATFIIKNTVSLCCFCVLLCFATTSKPVVASENCEFPAIFNFGDSNSDTGGFPAAFFQPPYPYGETFFHKPSGRYTDGRVMIDFIANSLGLPFLSAYLDSVGTNFSQGVNFATAAATVTLPSFIYPGGGFSPFYLDIQLDQFSQFKNRSQVARKRGGVYVELLPEEEYFEKGLYTIDIGHNDLAEGLYSNLTVEQVNATVPDIIGNLSAHVKGLYDLGGRTFWIHNTDPMGCLPYMLVSFPDVAISQYFNSKLKEAVLQLRKDLPSAAITYVDVYSVKYELLSHPEKYGFEHSLVACCGYGGKYNYNNEVLCGGTITVNGTDIFIGACDRPWVRANWDGIHYTEAANKFVFDRISSGAYTDPPVPLKMACHRKDSR</sequence>
<dbReference type="GO" id="GO:0016788">
    <property type="term" value="F:hydrolase activity, acting on ester bonds"/>
    <property type="evidence" value="ECO:0007669"/>
    <property type="project" value="InterPro"/>
</dbReference>
<proteinExistence type="inferred from homology"/>
<evidence type="ECO:0000256" key="3">
    <source>
        <dbReference type="ARBA" id="ARBA00022801"/>
    </source>
</evidence>
<dbReference type="AlphaFoldDB" id="A0AA39D903"/>
<dbReference type="Gene3D" id="3.40.50.1110">
    <property type="entry name" value="SGNH hydrolase"/>
    <property type="match status" value="1"/>
</dbReference>
<dbReference type="CDD" id="cd01837">
    <property type="entry name" value="SGNH_plant_lipase_like"/>
    <property type="match status" value="1"/>
</dbReference>